<dbReference type="InterPro" id="IPR010105">
    <property type="entry name" value="TonB_sidphr_rcpt"/>
</dbReference>
<evidence type="ECO:0000256" key="14">
    <source>
        <dbReference type="PROSITE-ProRule" id="PRU01360"/>
    </source>
</evidence>
<evidence type="ECO:0000256" key="5">
    <source>
        <dbReference type="ARBA" id="ARBA00022496"/>
    </source>
</evidence>
<dbReference type="PANTHER" id="PTHR32552:SF82">
    <property type="entry name" value="FCUA PROTEIN"/>
    <property type="match status" value="1"/>
</dbReference>
<dbReference type="STRING" id="595536.GCA_000178815_00128"/>
<comment type="similarity">
    <text evidence="2 14 16">Belongs to the TonB-dependent receptor family.</text>
</comment>
<keyword evidence="9" id="KW-0406">Ion transport</keyword>
<name>A0A2D2D7S7_METT3</name>
<evidence type="ECO:0000256" key="8">
    <source>
        <dbReference type="ARBA" id="ARBA00023004"/>
    </source>
</evidence>
<evidence type="ECO:0000259" key="18">
    <source>
        <dbReference type="Pfam" id="PF00593"/>
    </source>
</evidence>
<evidence type="ECO:0000259" key="19">
    <source>
        <dbReference type="Pfam" id="PF07715"/>
    </source>
</evidence>
<evidence type="ECO:0000256" key="7">
    <source>
        <dbReference type="ARBA" id="ARBA00022729"/>
    </source>
</evidence>
<dbReference type="InterPro" id="IPR039426">
    <property type="entry name" value="TonB-dep_rcpt-like"/>
</dbReference>
<dbReference type="Pfam" id="PF00593">
    <property type="entry name" value="TonB_dep_Rec_b-barrel"/>
    <property type="match status" value="1"/>
</dbReference>
<reference evidence="21" key="1">
    <citation type="submission" date="2017-10" db="EMBL/GenBank/DDBJ databases">
        <title>Completed PacBio SMRT sequence of Methylosinus trichosporium OB3b reveals presence of a third large plasmid.</title>
        <authorList>
            <person name="Charles T.C."/>
            <person name="Lynch M.D.J."/>
            <person name="Heil J.R."/>
            <person name="Cheng J."/>
        </authorList>
    </citation>
    <scope>NUCLEOTIDE SEQUENCE [LARGE SCALE GENOMIC DNA]</scope>
    <source>
        <strain evidence="21">OB3b</strain>
        <plasmid evidence="21">pob3b3</plasmid>
    </source>
</reference>
<dbReference type="AlphaFoldDB" id="A0A2D2D7S7"/>
<dbReference type="Pfam" id="PF07715">
    <property type="entry name" value="Plug"/>
    <property type="match status" value="1"/>
</dbReference>
<accession>A0A2D2D7S7</accession>
<feature type="domain" description="TonB-dependent receptor-like beta-barrel" evidence="18">
    <location>
        <begin position="362"/>
        <end position="800"/>
    </location>
</feature>
<evidence type="ECO:0000256" key="4">
    <source>
        <dbReference type="ARBA" id="ARBA00022452"/>
    </source>
</evidence>
<dbReference type="Proteomes" id="UP000230709">
    <property type="component" value="Plasmid pOB3b3"/>
</dbReference>
<keyword evidence="20" id="KW-0614">Plasmid</keyword>
<evidence type="ECO:0000313" key="20">
    <source>
        <dbReference type="EMBL" id="ATQ71002.1"/>
    </source>
</evidence>
<comment type="subcellular location">
    <subcellularLocation>
        <location evidence="1 14">Cell outer membrane</location>
        <topology evidence="1 14">Multi-pass membrane protein</topology>
    </subcellularLocation>
</comment>
<dbReference type="GO" id="GO:0015344">
    <property type="term" value="F:siderophore uptake transmembrane transporter activity"/>
    <property type="evidence" value="ECO:0007669"/>
    <property type="project" value="TreeGrafter"/>
</dbReference>
<dbReference type="EMBL" id="CP023740">
    <property type="protein sequence ID" value="ATQ71002.1"/>
    <property type="molecule type" value="Genomic_DNA"/>
</dbReference>
<gene>
    <name evidence="20" type="ORF">CQW49_23990</name>
</gene>
<evidence type="ECO:0000256" key="16">
    <source>
        <dbReference type="RuleBase" id="RU003357"/>
    </source>
</evidence>
<dbReference type="KEGG" id="mtw:CQW49_23990"/>
<evidence type="ECO:0000256" key="17">
    <source>
        <dbReference type="SAM" id="MobiDB-lite"/>
    </source>
</evidence>
<evidence type="ECO:0000256" key="3">
    <source>
        <dbReference type="ARBA" id="ARBA00022448"/>
    </source>
</evidence>
<evidence type="ECO:0000256" key="11">
    <source>
        <dbReference type="ARBA" id="ARBA00023136"/>
    </source>
</evidence>
<evidence type="ECO:0000256" key="12">
    <source>
        <dbReference type="ARBA" id="ARBA00023170"/>
    </source>
</evidence>
<dbReference type="Gene3D" id="2.40.170.20">
    <property type="entry name" value="TonB-dependent receptor, beta-barrel domain"/>
    <property type="match status" value="1"/>
</dbReference>
<keyword evidence="12 20" id="KW-0675">Receptor</keyword>
<feature type="region of interest" description="Disordered" evidence="17">
    <location>
        <begin position="1"/>
        <end position="34"/>
    </location>
</feature>
<organism evidence="20 21">
    <name type="scientific">Methylosinus trichosporium (strain ATCC 35070 / NCIMB 11131 / UNIQEM 75 / OB3b)</name>
    <dbReference type="NCBI Taxonomy" id="595536"/>
    <lineage>
        <taxon>Bacteria</taxon>
        <taxon>Pseudomonadati</taxon>
        <taxon>Pseudomonadota</taxon>
        <taxon>Alphaproteobacteria</taxon>
        <taxon>Hyphomicrobiales</taxon>
        <taxon>Methylocystaceae</taxon>
        <taxon>Methylosinus</taxon>
    </lineage>
</organism>
<feature type="compositionally biased region" description="Basic and acidic residues" evidence="17">
    <location>
        <begin position="7"/>
        <end position="33"/>
    </location>
</feature>
<dbReference type="Gene3D" id="2.170.130.10">
    <property type="entry name" value="TonB-dependent receptor, plug domain"/>
    <property type="match status" value="1"/>
</dbReference>
<dbReference type="NCBIfam" id="TIGR01783">
    <property type="entry name" value="TonB-siderophor"/>
    <property type="match status" value="1"/>
</dbReference>
<evidence type="ECO:0000256" key="10">
    <source>
        <dbReference type="ARBA" id="ARBA00023077"/>
    </source>
</evidence>
<feature type="region of interest" description="Disordered" evidence="17">
    <location>
        <begin position="126"/>
        <end position="149"/>
    </location>
</feature>
<dbReference type="CDD" id="cd01347">
    <property type="entry name" value="ligand_gated_channel"/>
    <property type="match status" value="1"/>
</dbReference>
<protein>
    <submittedName>
        <fullName evidence="20">TonB-dependent siderophore receptor</fullName>
    </submittedName>
</protein>
<dbReference type="InterPro" id="IPR010917">
    <property type="entry name" value="TonB_rcpt_CS"/>
</dbReference>
<evidence type="ECO:0000256" key="9">
    <source>
        <dbReference type="ARBA" id="ARBA00023065"/>
    </source>
</evidence>
<evidence type="ECO:0000256" key="6">
    <source>
        <dbReference type="ARBA" id="ARBA00022692"/>
    </source>
</evidence>
<keyword evidence="21" id="KW-1185">Reference proteome</keyword>
<dbReference type="InterPro" id="IPR012910">
    <property type="entry name" value="Plug_dom"/>
</dbReference>
<evidence type="ECO:0000313" key="21">
    <source>
        <dbReference type="Proteomes" id="UP000230709"/>
    </source>
</evidence>
<keyword evidence="6 14" id="KW-0812">Transmembrane</keyword>
<proteinExistence type="inferred from homology"/>
<keyword evidence="7" id="KW-0732">Signal</keyword>
<dbReference type="GO" id="GO:0038023">
    <property type="term" value="F:signaling receptor activity"/>
    <property type="evidence" value="ECO:0007669"/>
    <property type="project" value="InterPro"/>
</dbReference>
<dbReference type="SUPFAM" id="SSF56935">
    <property type="entry name" value="Porins"/>
    <property type="match status" value="1"/>
</dbReference>
<keyword evidence="3 14" id="KW-0813">Transport</keyword>
<sequence length="826" mass="90034">MAGPRRASLEQEHPDFENAVERRALSPPRERTHGAGTGVIRFFIATSSAIRRATRRTGRRALSGAGERERASPRGANEKGQVMTNDNPLVTAKVLRRTAMATASTLALIVGQATALAEEATPIPDVSVTDRRGDAAPEGSEAAGYKPKTVSNLGPLGQKSILDTPYSVNVVSSALIENLQLSRTEDLYRIDPVIQTRSTSTRGLSPNFMLRGFAFANGSGTAEDGMRMQNLFSVPLEDKERVEVYTGLTSFLYGPNNVGGLLNYVYKRPTDKPLADVTLGNYGGLSKYIHGDFGGPIDAGGQFSYRLNIVGQDGETAVDTQSIRRDALTAALAWRPVQDLTMTLIGSHHDQIVRGADVSWSFATNADGSSKVRHPAAPDATRNFGQPFGAYSSQTDRIGVDLKWKANDIFTLRAAYSYAMMTIRDNFYVNNNVSTADGLYSQTAGHNTNYHYHANSGYAFLDASFDTGFVHHKLTTGFYGDDYRQRNAPTSYAAKTLAGLNFVTPIYYTMPSWTASNYGAVGTSTYNNERNVVLGDEISFDKQWSLLVGGNYTWLHASNFTVATGMLSSGYEQSRLSPSASLIFKPQEWLSTYATYSESLQNGQAVSSSGTIRYTNAGATLPPYVGRQYEIGAKADLGSVLLTASLFQIEQALQYARYNGDGSYTYVQDGRQRNRGLEFTATGVVTDGLRVFGGLTLLDPRVTQSGTSTTAPSIDGKVPVGIARTMFKISGEYDLPFAPGLTLTGGYYFTGQQAVDRLNTEYLPSFGTEDIGFRYRASELFGRKLPLGRELILRFDVTNVADARYWVTSNYVGQPRTFAVSAQLKF</sequence>
<dbReference type="InterPro" id="IPR037066">
    <property type="entry name" value="Plug_dom_sf"/>
</dbReference>
<evidence type="ECO:0000256" key="1">
    <source>
        <dbReference type="ARBA" id="ARBA00004571"/>
    </source>
</evidence>
<keyword evidence="11 14" id="KW-0472">Membrane</keyword>
<feature type="region of interest" description="Disordered" evidence="17">
    <location>
        <begin position="54"/>
        <end position="83"/>
    </location>
</feature>
<dbReference type="InterPro" id="IPR000531">
    <property type="entry name" value="Beta-barrel_TonB"/>
</dbReference>
<dbReference type="GO" id="GO:0009279">
    <property type="term" value="C:cell outer membrane"/>
    <property type="evidence" value="ECO:0007669"/>
    <property type="project" value="UniProtKB-SubCell"/>
</dbReference>
<keyword evidence="13 14" id="KW-0998">Cell outer membrane</keyword>
<dbReference type="PANTHER" id="PTHR32552">
    <property type="entry name" value="FERRICHROME IRON RECEPTOR-RELATED"/>
    <property type="match status" value="1"/>
</dbReference>
<feature type="short sequence motif" description="TonB C-terminal box" evidence="15">
    <location>
        <begin position="809"/>
        <end position="826"/>
    </location>
</feature>
<keyword evidence="8" id="KW-0408">Iron</keyword>
<dbReference type="GO" id="GO:0015891">
    <property type="term" value="P:siderophore transport"/>
    <property type="evidence" value="ECO:0007669"/>
    <property type="project" value="InterPro"/>
</dbReference>
<geneLocation type="plasmid" evidence="21">
    <name>pob3b3</name>
</geneLocation>
<feature type="domain" description="TonB-dependent receptor plug" evidence="19">
    <location>
        <begin position="162"/>
        <end position="260"/>
    </location>
</feature>
<evidence type="ECO:0000256" key="15">
    <source>
        <dbReference type="PROSITE-ProRule" id="PRU10144"/>
    </source>
</evidence>
<keyword evidence="5" id="KW-0410">Iron transport</keyword>
<keyword evidence="10 16" id="KW-0798">TonB box</keyword>
<dbReference type="PROSITE" id="PS52016">
    <property type="entry name" value="TONB_DEPENDENT_REC_3"/>
    <property type="match status" value="1"/>
</dbReference>
<evidence type="ECO:0000256" key="13">
    <source>
        <dbReference type="ARBA" id="ARBA00023237"/>
    </source>
</evidence>
<evidence type="ECO:0000256" key="2">
    <source>
        <dbReference type="ARBA" id="ARBA00009810"/>
    </source>
</evidence>
<dbReference type="PROSITE" id="PS01156">
    <property type="entry name" value="TONB_DEPENDENT_REC_2"/>
    <property type="match status" value="1"/>
</dbReference>
<keyword evidence="4 14" id="KW-1134">Transmembrane beta strand</keyword>
<dbReference type="InterPro" id="IPR036942">
    <property type="entry name" value="Beta-barrel_TonB_sf"/>
</dbReference>